<accession>A0A9P9E1T0</accession>
<dbReference type="Pfam" id="PF11951">
    <property type="entry name" value="Fungal_trans_2"/>
    <property type="match status" value="1"/>
</dbReference>
<dbReference type="InterPro" id="IPR036864">
    <property type="entry name" value="Zn2-C6_fun-type_DNA-bd_sf"/>
</dbReference>
<dbReference type="CDD" id="cd00067">
    <property type="entry name" value="GAL4"/>
    <property type="match status" value="1"/>
</dbReference>
<dbReference type="SUPFAM" id="SSF57701">
    <property type="entry name" value="Zn2/Cys6 DNA-binding domain"/>
    <property type="match status" value="1"/>
</dbReference>
<name>A0A9P9E1T0_9HYPO</name>
<dbReference type="PANTHER" id="PTHR37534">
    <property type="entry name" value="TRANSCRIPTIONAL ACTIVATOR PROTEIN UGA3"/>
    <property type="match status" value="1"/>
</dbReference>
<dbReference type="OrthoDB" id="288726at2759"/>
<evidence type="ECO:0000259" key="3">
    <source>
        <dbReference type="PROSITE" id="PS50048"/>
    </source>
</evidence>
<dbReference type="GO" id="GO:0000981">
    <property type="term" value="F:DNA-binding transcription factor activity, RNA polymerase II-specific"/>
    <property type="evidence" value="ECO:0007669"/>
    <property type="project" value="InterPro"/>
</dbReference>
<keyword evidence="5" id="KW-1185">Reference proteome</keyword>
<dbReference type="Pfam" id="PF00172">
    <property type="entry name" value="Zn_clus"/>
    <property type="match status" value="1"/>
</dbReference>
<evidence type="ECO:0000256" key="1">
    <source>
        <dbReference type="ARBA" id="ARBA00004123"/>
    </source>
</evidence>
<dbReference type="SMART" id="SM00066">
    <property type="entry name" value="GAL4"/>
    <property type="match status" value="1"/>
</dbReference>
<dbReference type="GO" id="GO:0000976">
    <property type="term" value="F:transcription cis-regulatory region binding"/>
    <property type="evidence" value="ECO:0007669"/>
    <property type="project" value="TreeGrafter"/>
</dbReference>
<organism evidence="4 5">
    <name type="scientific">Dactylonectria macrodidyma</name>
    <dbReference type="NCBI Taxonomy" id="307937"/>
    <lineage>
        <taxon>Eukaryota</taxon>
        <taxon>Fungi</taxon>
        <taxon>Dikarya</taxon>
        <taxon>Ascomycota</taxon>
        <taxon>Pezizomycotina</taxon>
        <taxon>Sordariomycetes</taxon>
        <taxon>Hypocreomycetidae</taxon>
        <taxon>Hypocreales</taxon>
        <taxon>Nectriaceae</taxon>
        <taxon>Dactylonectria</taxon>
    </lineage>
</organism>
<dbReference type="EMBL" id="JAGMUV010000018">
    <property type="protein sequence ID" value="KAH7129042.1"/>
    <property type="molecule type" value="Genomic_DNA"/>
</dbReference>
<dbReference type="GO" id="GO:0008270">
    <property type="term" value="F:zinc ion binding"/>
    <property type="evidence" value="ECO:0007669"/>
    <property type="project" value="InterPro"/>
</dbReference>
<dbReference type="Gene3D" id="4.10.240.10">
    <property type="entry name" value="Zn(2)-C6 fungal-type DNA-binding domain"/>
    <property type="match status" value="1"/>
</dbReference>
<dbReference type="AlphaFoldDB" id="A0A9P9E1T0"/>
<dbReference type="PRINTS" id="PR00755">
    <property type="entry name" value="AFLATOXINBRP"/>
</dbReference>
<comment type="subcellular location">
    <subcellularLocation>
        <location evidence="1">Nucleus</location>
    </subcellularLocation>
</comment>
<dbReference type="InterPro" id="IPR001138">
    <property type="entry name" value="Zn2Cys6_DnaBD"/>
</dbReference>
<feature type="domain" description="Zn(2)-C6 fungal-type" evidence="3">
    <location>
        <begin position="21"/>
        <end position="51"/>
    </location>
</feature>
<evidence type="ECO:0000256" key="2">
    <source>
        <dbReference type="ARBA" id="ARBA00023242"/>
    </source>
</evidence>
<dbReference type="Proteomes" id="UP000738349">
    <property type="component" value="Unassembled WGS sequence"/>
</dbReference>
<dbReference type="PANTHER" id="PTHR37534:SF15">
    <property type="entry name" value="ZN(II)2CYS6 TRANSCRIPTION FACTOR (EUROFUNG)"/>
    <property type="match status" value="1"/>
</dbReference>
<dbReference type="GO" id="GO:0045944">
    <property type="term" value="P:positive regulation of transcription by RNA polymerase II"/>
    <property type="evidence" value="ECO:0007669"/>
    <property type="project" value="TreeGrafter"/>
</dbReference>
<keyword evidence="2" id="KW-0539">Nucleus</keyword>
<evidence type="ECO:0000313" key="4">
    <source>
        <dbReference type="EMBL" id="KAH7129042.1"/>
    </source>
</evidence>
<dbReference type="InterPro" id="IPR021858">
    <property type="entry name" value="Fun_TF"/>
</dbReference>
<dbReference type="PROSITE" id="PS50048">
    <property type="entry name" value="ZN2_CY6_FUNGAL_2"/>
    <property type="match status" value="1"/>
</dbReference>
<reference evidence="4" key="1">
    <citation type="journal article" date="2021" name="Nat. Commun.">
        <title>Genetic determinants of endophytism in the Arabidopsis root mycobiome.</title>
        <authorList>
            <person name="Mesny F."/>
            <person name="Miyauchi S."/>
            <person name="Thiergart T."/>
            <person name="Pickel B."/>
            <person name="Atanasova L."/>
            <person name="Karlsson M."/>
            <person name="Huettel B."/>
            <person name="Barry K.W."/>
            <person name="Haridas S."/>
            <person name="Chen C."/>
            <person name="Bauer D."/>
            <person name="Andreopoulos W."/>
            <person name="Pangilinan J."/>
            <person name="LaButti K."/>
            <person name="Riley R."/>
            <person name="Lipzen A."/>
            <person name="Clum A."/>
            <person name="Drula E."/>
            <person name="Henrissat B."/>
            <person name="Kohler A."/>
            <person name="Grigoriev I.V."/>
            <person name="Martin F.M."/>
            <person name="Hacquard S."/>
        </authorList>
    </citation>
    <scope>NUCLEOTIDE SEQUENCE</scope>
    <source>
        <strain evidence="4">MPI-CAGE-AT-0147</strain>
    </source>
</reference>
<dbReference type="PROSITE" id="PS00463">
    <property type="entry name" value="ZN2_CY6_FUNGAL_1"/>
    <property type="match status" value="1"/>
</dbReference>
<gene>
    <name evidence="4" type="ORF">EDB81DRAFT_860031</name>
</gene>
<dbReference type="GO" id="GO:0005634">
    <property type="term" value="C:nucleus"/>
    <property type="evidence" value="ECO:0007669"/>
    <property type="project" value="UniProtKB-SubCell"/>
</dbReference>
<proteinExistence type="predicted"/>
<comment type="caution">
    <text evidence="4">The sequence shown here is derived from an EMBL/GenBank/DDBJ whole genome shotgun (WGS) entry which is preliminary data.</text>
</comment>
<evidence type="ECO:0000313" key="5">
    <source>
        <dbReference type="Proteomes" id="UP000738349"/>
    </source>
</evidence>
<sequence length="569" mass="63026">MSESLSVGVDAPRKHTRSRAGCVRCRRRRQKCNQEKPSCGRCLAAGSPCKYEIKLNWGGRPFQKSSFGQCLGNVERLDDTRGGSGFVYALAKPSKKKDQPSPIERSPSTTSAVLLESKYEPTHIESLQNTTIDIITGSEVVHTHRPGFDSAEFINPSTLCTPGIIYTTIPPSLDQHSSLPPMVRYLFQFYLTETIRLTVPSTYARTEICRFLVPLSLQQPCLLYAIMAFASIHLKAVGGLSENAETVYNTLQEKSIQHLRPQLESSDPIARVASLATARTLCQAQIYGGKSSWRVHLDEARSILQSSDFRNQPLGGFSSGSTMEFLSSWYNNAEALAALTPAGLLRGQLEVSCLSNGPLYFDVYGGVMSDLPDLFREVGALVKERRHQADLSIHHSILSERDIAAESNALVQEIHFRLERDTVQNLCLSPQILALSANELQDYAMSNACFLYTALLHLHCGVQRLPPSSPEAQFCVEKIITCARNMNIASGSSPMVLLVSPLFTAGLCAIGLARESVESALKDIGQWMKTPHLLKTLDLLKKIWQRLEAGSEDNVWPWFESVNLDFLPY</sequence>
<protein>
    <submittedName>
        <fullName evidence="4">Fungal-specific transcription factor domain-containing protein</fullName>
    </submittedName>
</protein>